<evidence type="ECO:0000259" key="7">
    <source>
        <dbReference type="PROSITE" id="PS51671"/>
    </source>
</evidence>
<dbReference type="CDD" id="cd04876">
    <property type="entry name" value="ACT_RelA-SpoT"/>
    <property type="match status" value="1"/>
</dbReference>
<dbReference type="Pfam" id="PF04607">
    <property type="entry name" value="RelA_SpoT"/>
    <property type="match status" value="1"/>
</dbReference>
<feature type="domain" description="TGS" evidence="8">
    <location>
        <begin position="380"/>
        <end position="441"/>
    </location>
</feature>
<dbReference type="Pfam" id="PF02824">
    <property type="entry name" value="TGS"/>
    <property type="match status" value="1"/>
</dbReference>
<proteinExistence type="inferred from homology"/>
<feature type="domain" description="ACT" evidence="7">
    <location>
        <begin position="634"/>
        <end position="708"/>
    </location>
</feature>
<dbReference type="Gene3D" id="3.10.20.30">
    <property type="match status" value="1"/>
</dbReference>
<dbReference type="GO" id="GO:0005886">
    <property type="term" value="C:plasma membrane"/>
    <property type="evidence" value="ECO:0007669"/>
    <property type="project" value="TreeGrafter"/>
</dbReference>
<dbReference type="InterPro" id="IPR012675">
    <property type="entry name" value="Beta-grasp_dom_sf"/>
</dbReference>
<dbReference type="OrthoDB" id="9805041at2"/>
<dbReference type="InterPro" id="IPR033655">
    <property type="entry name" value="TGS_RelA/SpoT"/>
</dbReference>
<dbReference type="STRING" id="1548547.BA177_08770"/>
<dbReference type="PROSITE" id="PS51880">
    <property type="entry name" value="TGS"/>
    <property type="match status" value="1"/>
</dbReference>
<comment type="function">
    <text evidence="6">In eubacteria ppGpp (guanosine 3'-diphosphate 5'-diphosphate) is a mediator of the stringent response that coordinates a variety of cellular activities in response to changes in nutritional abundance.</text>
</comment>
<dbReference type="KEGG" id="woc:BA177_08770"/>
<dbReference type="InterPro" id="IPR007685">
    <property type="entry name" value="RelA_SpoT"/>
</dbReference>
<protein>
    <recommendedName>
        <fullName evidence="1">GTP pyrophosphokinase</fullName>
    </recommendedName>
    <alternativeName>
        <fullName evidence="4">(p)ppGpp synthase</fullName>
    </alternativeName>
    <alternativeName>
        <fullName evidence="3">ATP:GTP 3'-pyrophosphotransferase</fullName>
    </alternativeName>
    <alternativeName>
        <fullName evidence="5">ppGpp synthase I</fullName>
    </alternativeName>
</protein>
<dbReference type="AlphaFoldDB" id="A0A193LFJ9"/>
<dbReference type="Pfam" id="PF13291">
    <property type="entry name" value="ACT_4"/>
    <property type="match status" value="1"/>
</dbReference>
<dbReference type="InterPro" id="IPR045600">
    <property type="entry name" value="RelA/SpoT_AH_RIS"/>
</dbReference>
<dbReference type="CDD" id="cd01668">
    <property type="entry name" value="TGS_RSH"/>
    <property type="match status" value="1"/>
</dbReference>
<dbReference type="InterPro" id="IPR004095">
    <property type="entry name" value="TGS"/>
</dbReference>
<dbReference type="InterPro" id="IPR012676">
    <property type="entry name" value="TGS-like"/>
</dbReference>
<dbReference type="SUPFAM" id="SSF81301">
    <property type="entry name" value="Nucleotidyltransferase"/>
    <property type="match status" value="1"/>
</dbReference>
<evidence type="ECO:0000313" key="10">
    <source>
        <dbReference type="Proteomes" id="UP000092695"/>
    </source>
</evidence>
<dbReference type="GO" id="GO:0008728">
    <property type="term" value="F:GTP diphosphokinase activity"/>
    <property type="evidence" value="ECO:0007669"/>
    <property type="project" value="TreeGrafter"/>
</dbReference>
<dbReference type="Gene3D" id="3.30.70.260">
    <property type="match status" value="1"/>
</dbReference>
<dbReference type="InterPro" id="IPR045865">
    <property type="entry name" value="ACT-like_dom_sf"/>
</dbReference>
<dbReference type="Gene3D" id="3.30.460.10">
    <property type="entry name" value="Beta Polymerase, domain 2"/>
    <property type="match status" value="1"/>
</dbReference>
<dbReference type="FunFam" id="3.10.20.30:FF:000002">
    <property type="entry name" value="GTP pyrophosphokinase (RelA/SpoT)"/>
    <property type="match status" value="1"/>
</dbReference>
<evidence type="ECO:0000256" key="4">
    <source>
        <dbReference type="ARBA" id="ARBA00032407"/>
    </source>
</evidence>
<dbReference type="Proteomes" id="UP000092695">
    <property type="component" value="Chromosome"/>
</dbReference>
<evidence type="ECO:0000256" key="5">
    <source>
        <dbReference type="ARBA" id="ARBA00033308"/>
    </source>
</evidence>
<evidence type="ECO:0000313" key="9">
    <source>
        <dbReference type="EMBL" id="ANO51282.1"/>
    </source>
</evidence>
<dbReference type="SUPFAM" id="SSF81271">
    <property type="entry name" value="TGS-like"/>
    <property type="match status" value="1"/>
</dbReference>
<dbReference type="Gene3D" id="1.10.3210.10">
    <property type="entry name" value="Hypothetical protein af1432"/>
    <property type="match status" value="1"/>
</dbReference>
<gene>
    <name evidence="9" type="ORF">BA177_08770</name>
</gene>
<accession>A0A193LFJ9</accession>
<evidence type="ECO:0000256" key="1">
    <source>
        <dbReference type="ARBA" id="ARBA00019852"/>
    </source>
</evidence>
<dbReference type="SMART" id="SM00954">
    <property type="entry name" value="RelA_SpoT"/>
    <property type="match status" value="1"/>
</dbReference>
<dbReference type="SUPFAM" id="SSF109604">
    <property type="entry name" value="HD-domain/PDEase-like"/>
    <property type="match status" value="1"/>
</dbReference>
<dbReference type="NCBIfam" id="TIGR00691">
    <property type="entry name" value="spoT_relA"/>
    <property type="match status" value="1"/>
</dbReference>
<dbReference type="PANTHER" id="PTHR21262:SF31">
    <property type="entry name" value="GTP PYROPHOSPHOKINASE"/>
    <property type="match status" value="1"/>
</dbReference>
<dbReference type="GO" id="GO:0008893">
    <property type="term" value="F:guanosine-3',5'-bis(diphosphate) 3'-diphosphatase activity"/>
    <property type="evidence" value="ECO:0007669"/>
    <property type="project" value="TreeGrafter"/>
</dbReference>
<dbReference type="InterPro" id="IPR004811">
    <property type="entry name" value="RelA/Spo_fam"/>
</dbReference>
<dbReference type="FunFam" id="3.30.460.10:FF:000001">
    <property type="entry name" value="GTP pyrophosphokinase RelA"/>
    <property type="match status" value="1"/>
</dbReference>
<reference evidence="9 10" key="1">
    <citation type="submission" date="2016-06" db="EMBL/GenBank/DDBJ databases">
        <title>Complete genome sequence of a deep-branching marine Gamma Proteobacterium Woeseia oceani type strain XK5.</title>
        <authorList>
            <person name="Mu D."/>
            <person name="Du Z."/>
        </authorList>
    </citation>
    <scope>NUCLEOTIDE SEQUENCE [LARGE SCALE GENOMIC DNA]</scope>
    <source>
        <strain evidence="9 10">XK5</strain>
    </source>
</reference>
<dbReference type="InterPro" id="IPR043519">
    <property type="entry name" value="NT_sf"/>
</dbReference>
<dbReference type="Pfam" id="PF13328">
    <property type="entry name" value="HD_4"/>
    <property type="match status" value="1"/>
</dbReference>
<dbReference type="SUPFAM" id="SSF55021">
    <property type="entry name" value="ACT-like"/>
    <property type="match status" value="1"/>
</dbReference>
<evidence type="ECO:0000259" key="8">
    <source>
        <dbReference type="PROSITE" id="PS51880"/>
    </source>
</evidence>
<dbReference type="PANTHER" id="PTHR21262">
    <property type="entry name" value="GUANOSINE-3',5'-BIS DIPHOSPHATE 3'-PYROPHOSPHOHYDROLASE"/>
    <property type="match status" value="1"/>
</dbReference>
<dbReference type="CDD" id="cd05399">
    <property type="entry name" value="NT_Rel-Spo_like"/>
    <property type="match status" value="1"/>
</dbReference>
<organism evidence="9 10">
    <name type="scientific">Woeseia oceani</name>
    <dbReference type="NCBI Taxonomy" id="1548547"/>
    <lineage>
        <taxon>Bacteria</taxon>
        <taxon>Pseudomonadati</taxon>
        <taxon>Pseudomonadota</taxon>
        <taxon>Gammaproteobacteria</taxon>
        <taxon>Woeseiales</taxon>
        <taxon>Woeseiaceae</taxon>
        <taxon>Woeseia</taxon>
    </lineage>
</organism>
<keyword evidence="10" id="KW-1185">Reference proteome</keyword>
<comment type="similarity">
    <text evidence="6">Belongs to the relA/spoT family.</text>
</comment>
<evidence type="ECO:0000256" key="3">
    <source>
        <dbReference type="ARBA" id="ARBA00029754"/>
    </source>
</evidence>
<comment type="pathway">
    <text evidence="2">Purine metabolism.</text>
</comment>
<dbReference type="GO" id="GO:0015949">
    <property type="term" value="P:nucleobase-containing small molecule interconversion"/>
    <property type="evidence" value="ECO:0007669"/>
    <property type="project" value="UniProtKB-ARBA"/>
</dbReference>
<evidence type="ECO:0000256" key="2">
    <source>
        <dbReference type="ARBA" id="ARBA00025704"/>
    </source>
</evidence>
<dbReference type="GO" id="GO:0015969">
    <property type="term" value="P:guanosine tetraphosphate metabolic process"/>
    <property type="evidence" value="ECO:0007669"/>
    <property type="project" value="InterPro"/>
</dbReference>
<dbReference type="GO" id="GO:0042594">
    <property type="term" value="P:response to starvation"/>
    <property type="evidence" value="ECO:0007669"/>
    <property type="project" value="TreeGrafter"/>
</dbReference>
<dbReference type="RefSeq" id="WP_068615483.1">
    <property type="nucleotide sequence ID" value="NZ_CP016268.1"/>
</dbReference>
<evidence type="ECO:0000256" key="6">
    <source>
        <dbReference type="RuleBase" id="RU003847"/>
    </source>
</evidence>
<dbReference type="Pfam" id="PF19296">
    <property type="entry name" value="RelA_AH_RIS"/>
    <property type="match status" value="1"/>
</dbReference>
<dbReference type="EMBL" id="CP016268">
    <property type="protein sequence ID" value="ANO51282.1"/>
    <property type="molecule type" value="Genomic_DNA"/>
</dbReference>
<dbReference type="PROSITE" id="PS51671">
    <property type="entry name" value="ACT"/>
    <property type="match status" value="1"/>
</dbReference>
<name>A0A193LFJ9_9GAMM</name>
<sequence length="708" mass="79382">MTTSNAENRGNSDEHDAIVAKARRFVDSRSKSAAIVACRDEGEAIAEILAPFEISGPLLAAVILYPLLRDLNTAPNTDEIDPQALALADGLVHLSRFSLPTDWKPGAALATPQSEALRKMLLAMVSDARLVLVRIAEQLYRLRMAKDVDIAEQQRLAMETREIYAPLASRLGIWQLKWELEDLAFRYLEPDTYREIAKGLRERRSEREAFIETIIAELHEALAASDIKAEISGRPKHIYSIWRKMQRKNRGLEQIFDMRAVRIFVNDVRECYAALGVVHNMWPYLRGEFDDYIANPKGNNYQSLHTAVIGPGGRTLEVQIRTHDMHRHAEFGVAAHWRYKEGGGPVDAFDQKIRFLRNLLDADSPDGDLLEQIRDEVFEDRVYAVSPKGDVVELPAGATPLDFAYYVHTQVGHRCRGVKVNGRIVPLTYKVKNGDQIDVITSGEPNPSRDWMSPQHAYLASGRNRAKVRNWFRQQDKEQNRRQGREILERELTRLNINDIPLEQISKYMKFDNVESLCVALGAGDSTPSSVASAIQNLRGDQQPDTIRTRRIPETKATGAGQIAVSGVGDLLCNFARCCRPVPPEAISGYITQARGVSIHRADCRNFLSLNSRSPERVISVDWGEPAGATYPAELTIRAFDRQGLLRDISSVFTDEKVSVDTATTRTDKKNQQVVMELKLSVPDLAALSQSISRILQLPNVTDVTRGS</sequence>
<dbReference type="InterPro" id="IPR002912">
    <property type="entry name" value="ACT_dom"/>
</dbReference>